<feature type="transmembrane region" description="Helical" evidence="1">
    <location>
        <begin position="196"/>
        <end position="213"/>
    </location>
</feature>
<feature type="transmembrane region" description="Helical" evidence="1">
    <location>
        <begin position="132"/>
        <end position="150"/>
    </location>
</feature>
<evidence type="ECO:0000313" key="3">
    <source>
        <dbReference type="Proteomes" id="UP001431783"/>
    </source>
</evidence>
<keyword evidence="3" id="KW-1185">Reference proteome</keyword>
<evidence type="ECO:0000313" key="2">
    <source>
        <dbReference type="EMBL" id="KAK9890778.1"/>
    </source>
</evidence>
<keyword evidence="1" id="KW-0472">Membrane</keyword>
<name>A0AAW1VE37_9CUCU</name>
<organism evidence="2 3">
    <name type="scientific">Henosepilachna vigintioctopunctata</name>
    <dbReference type="NCBI Taxonomy" id="420089"/>
    <lineage>
        <taxon>Eukaryota</taxon>
        <taxon>Metazoa</taxon>
        <taxon>Ecdysozoa</taxon>
        <taxon>Arthropoda</taxon>
        <taxon>Hexapoda</taxon>
        <taxon>Insecta</taxon>
        <taxon>Pterygota</taxon>
        <taxon>Neoptera</taxon>
        <taxon>Endopterygota</taxon>
        <taxon>Coleoptera</taxon>
        <taxon>Polyphaga</taxon>
        <taxon>Cucujiformia</taxon>
        <taxon>Coccinelloidea</taxon>
        <taxon>Coccinellidae</taxon>
        <taxon>Epilachninae</taxon>
        <taxon>Epilachnini</taxon>
        <taxon>Henosepilachna</taxon>
    </lineage>
</organism>
<dbReference type="EMBL" id="JARQZJ010000126">
    <property type="protein sequence ID" value="KAK9890778.1"/>
    <property type="molecule type" value="Genomic_DNA"/>
</dbReference>
<dbReference type="AlphaFoldDB" id="A0AAW1VE37"/>
<dbReference type="SUPFAM" id="SSF81321">
    <property type="entry name" value="Family A G protein-coupled receptor-like"/>
    <property type="match status" value="1"/>
</dbReference>
<protein>
    <submittedName>
        <fullName evidence="2">Uncharacterized protein</fullName>
    </submittedName>
</protein>
<comment type="caution">
    <text evidence="2">The sequence shown here is derived from an EMBL/GenBank/DDBJ whole genome shotgun (WGS) entry which is preliminary data.</text>
</comment>
<feature type="transmembrane region" description="Helical" evidence="1">
    <location>
        <begin position="47"/>
        <end position="75"/>
    </location>
</feature>
<feature type="transmembrane region" description="Helical" evidence="1">
    <location>
        <begin position="233"/>
        <end position="255"/>
    </location>
</feature>
<evidence type="ECO:0000256" key="1">
    <source>
        <dbReference type="SAM" id="Phobius"/>
    </source>
</evidence>
<proteinExistence type="predicted"/>
<keyword evidence="1" id="KW-1133">Transmembrane helix</keyword>
<accession>A0AAW1VE37</accession>
<feature type="transmembrane region" description="Helical" evidence="1">
    <location>
        <begin position="170"/>
        <end position="190"/>
    </location>
</feature>
<feature type="transmembrane region" description="Helical" evidence="1">
    <location>
        <begin position="261"/>
        <end position="288"/>
    </location>
</feature>
<gene>
    <name evidence="2" type="ORF">WA026_012123</name>
</gene>
<keyword evidence="1" id="KW-0812">Transmembrane</keyword>
<reference evidence="2 3" key="1">
    <citation type="submission" date="2023-03" db="EMBL/GenBank/DDBJ databases">
        <title>Genome insight into feeding habits of ladybird beetles.</title>
        <authorList>
            <person name="Li H.-S."/>
            <person name="Huang Y.-H."/>
            <person name="Pang H."/>
        </authorList>
    </citation>
    <scope>NUCLEOTIDE SEQUENCE [LARGE SCALE GENOMIC DNA]</scope>
    <source>
        <strain evidence="2">SYSU_2023b</strain>
        <tissue evidence="2">Whole body</tissue>
    </source>
</reference>
<dbReference type="Proteomes" id="UP001431783">
    <property type="component" value="Unassembled WGS sequence"/>
</dbReference>
<sequence length="348" mass="40563">MENEILNFSKVEEDPFAEIEHNAPNVSKIANEWNHWKPSTLELIINYAYIVFGITKFFTVIAVILVDILIIYLILRYKRLRKNFNLYILHFAILNFTSHIIAPVFLIAHLLIRSGYKYFFNAYCYMGMLEKSILYLSFIFILCLAIDWSIFNFKNQTGSVQTAYKHKFTILYTLLGLYSVITCSSCHMGVFFASDIMFYSMPLFIVALLYMHYRRRSIILNNEQLKTEHYLWVSTIVFGVYTPMYLVDVIFHIIFYDSNAYIISILFLLEEVFSIISVVGPICVLIYLMKWNKHVRMAFDTTFRKTVREYGSDNLDDASDNEEIIGDDVHGTTTAETNGATAQDIFVP</sequence>
<feature type="transmembrane region" description="Helical" evidence="1">
    <location>
        <begin position="87"/>
        <end position="112"/>
    </location>
</feature>